<comment type="function">
    <text evidence="17">Catalyzes the transfer of a two-carbon ketol group from a ketose donor to an aldose acceptor, via a covalent intermediate with the cofactor thiamine pyrophosphate.</text>
</comment>
<keyword evidence="9 14" id="KW-0786">Thiamine pyrophosphate</keyword>
<evidence type="ECO:0000256" key="10">
    <source>
        <dbReference type="ARBA" id="ARBA00049473"/>
    </source>
</evidence>
<dbReference type="CDD" id="cd02012">
    <property type="entry name" value="TPP_TK"/>
    <property type="match status" value="1"/>
</dbReference>
<feature type="binding site" evidence="14">
    <location>
        <begin position="116"/>
        <end position="118"/>
    </location>
    <ligand>
        <name>thiamine diphosphate</name>
        <dbReference type="ChEBI" id="CHEBI:58937"/>
    </ligand>
</feature>
<evidence type="ECO:0000256" key="4">
    <source>
        <dbReference type="ARBA" id="ARBA00011738"/>
    </source>
</evidence>
<dbReference type="CDD" id="cd07033">
    <property type="entry name" value="TPP_PYR_DXS_TK_like"/>
    <property type="match status" value="1"/>
</dbReference>
<dbReference type="Pfam" id="PF02779">
    <property type="entry name" value="Transket_pyr"/>
    <property type="match status" value="1"/>
</dbReference>
<comment type="cofactor">
    <cofactor evidence="17">
        <name>Mg(2+)</name>
        <dbReference type="ChEBI" id="CHEBI:18420"/>
    </cofactor>
    <cofactor evidence="17">
        <name>Ca(2+)</name>
        <dbReference type="ChEBI" id="CHEBI:29108"/>
    </cofactor>
    <cofactor evidence="17">
        <name>Mn(2+)</name>
        <dbReference type="ChEBI" id="CHEBI:29035"/>
    </cofactor>
    <cofactor evidence="17">
        <name>Co(2+)</name>
        <dbReference type="ChEBI" id="CHEBI:48828"/>
    </cofactor>
    <text evidence="17">Binds 1 Mg(2+) ion per subunit. Can also utilize other divalent metal cations, such as Ca(2+), Mn(2+) and Co(2+).</text>
</comment>
<keyword evidence="21" id="KW-1185">Reference proteome</keyword>
<evidence type="ECO:0000256" key="1">
    <source>
        <dbReference type="ARBA" id="ARBA00001913"/>
    </source>
</evidence>
<evidence type="ECO:0000256" key="2">
    <source>
        <dbReference type="ARBA" id="ARBA00001941"/>
    </source>
</evidence>
<gene>
    <name evidence="20" type="ORF">GSUB_14410</name>
</gene>
<dbReference type="SUPFAM" id="SSF52922">
    <property type="entry name" value="TK C-terminal domain-like"/>
    <property type="match status" value="1"/>
</dbReference>
<dbReference type="STRING" id="483547.GSUB_14410"/>
<protein>
    <recommendedName>
        <fullName evidence="5 11">Transketolase</fullName>
        <ecNumber evidence="5 11">2.2.1.1</ecNumber>
    </recommendedName>
</protein>
<comment type="cofactor">
    <cofactor evidence="15">
        <name>Mg(2+)</name>
        <dbReference type="ChEBI" id="CHEBI:18420"/>
    </cofactor>
    <text evidence="15">Binds 1 Mg(2+) ion per subunit. Can also utilize other divalent metal cations, such as Ca(2+), Mn(2+) and Co(2+).</text>
</comment>
<dbReference type="InterPro" id="IPR033247">
    <property type="entry name" value="Transketolase_fam"/>
</dbReference>
<dbReference type="PROSITE" id="PS00801">
    <property type="entry name" value="TRANSKETOLASE_1"/>
    <property type="match status" value="1"/>
</dbReference>
<dbReference type="SUPFAM" id="SSF52518">
    <property type="entry name" value="Thiamin diphosphate-binding fold (THDP-binding)"/>
    <property type="match status" value="2"/>
</dbReference>
<feature type="binding site" evidence="13">
    <location>
        <position position="385"/>
    </location>
    <ligand>
        <name>substrate</name>
    </ligand>
</feature>
<keyword evidence="17" id="KW-0106">Calcium</keyword>
<dbReference type="GO" id="GO:0005829">
    <property type="term" value="C:cytosol"/>
    <property type="evidence" value="ECO:0007669"/>
    <property type="project" value="TreeGrafter"/>
</dbReference>
<dbReference type="KEGG" id="gsb:GSUB_14410"/>
<evidence type="ECO:0000256" key="18">
    <source>
        <dbReference type="SAM" id="MobiDB-lite"/>
    </source>
</evidence>
<feature type="binding site" evidence="15">
    <location>
        <position position="189"/>
    </location>
    <ligand>
        <name>Mg(2+)</name>
        <dbReference type="ChEBI" id="CHEBI:18420"/>
    </ligand>
</feature>
<dbReference type="Gene3D" id="3.40.50.920">
    <property type="match status" value="1"/>
</dbReference>
<dbReference type="FunFam" id="3.40.50.970:FF:000004">
    <property type="entry name" value="Transketolase"/>
    <property type="match status" value="1"/>
</dbReference>
<feature type="binding site" evidence="13">
    <location>
        <position position="485"/>
    </location>
    <ligand>
        <name>substrate</name>
    </ligand>
</feature>
<feature type="binding site" evidence="14">
    <location>
        <position position="263"/>
    </location>
    <ligand>
        <name>thiamine diphosphate</name>
        <dbReference type="ChEBI" id="CHEBI:58937"/>
    </ligand>
</feature>
<evidence type="ECO:0000256" key="5">
    <source>
        <dbReference type="ARBA" id="ARBA00013152"/>
    </source>
</evidence>
<dbReference type="Pfam" id="PF00456">
    <property type="entry name" value="Transketolase_N"/>
    <property type="match status" value="1"/>
</dbReference>
<feature type="binding site" evidence="15">
    <location>
        <position position="157"/>
    </location>
    <ligand>
        <name>Mg(2+)</name>
        <dbReference type="ChEBI" id="CHEBI:18420"/>
    </ligand>
</feature>
<feature type="binding site" evidence="13">
    <location>
        <position position="28"/>
    </location>
    <ligand>
        <name>substrate</name>
    </ligand>
</feature>
<feature type="binding site" evidence="13">
    <location>
        <position position="263"/>
    </location>
    <ligand>
        <name>substrate</name>
    </ligand>
</feature>
<evidence type="ECO:0000256" key="14">
    <source>
        <dbReference type="PIRSR" id="PIRSR605478-3"/>
    </source>
</evidence>
<feature type="binding site" evidence="13">
    <location>
        <position position="477"/>
    </location>
    <ligand>
        <name>substrate</name>
    </ligand>
</feature>
<dbReference type="OrthoDB" id="8732661at2"/>
<evidence type="ECO:0000256" key="15">
    <source>
        <dbReference type="PIRSR" id="PIRSR605478-4"/>
    </source>
</evidence>
<dbReference type="PROSITE" id="PS00802">
    <property type="entry name" value="TRANSKETOLASE_2"/>
    <property type="match status" value="1"/>
</dbReference>
<feature type="site" description="Important for catalytic activity" evidence="16">
    <location>
        <position position="28"/>
    </location>
</feature>
<organism evidence="20 21">
    <name type="scientific">Geoalkalibacter subterraneus</name>
    <dbReference type="NCBI Taxonomy" id="483547"/>
    <lineage>
        <taxon>Bacteria</taxon>
        <taxon>Pseudomonadati</taxon>
        <taxon>Thermodesulfobacteriota</taxon>
        <taxon>Desulfuromonadia</taxon>
        <taxon>Desulfuromonadales</taxon>
        <taxon>Geoalkalibacteraceae</taxon>
        <taxon>Geoalkalibacter</taxon>
    </lineage>
</organism>
<feature type="binding site" evidence="13">
    <location>
        <position position="489"/>
    </location>
    <ligand>
        <name>substrate</name>
    </ligand>
</feature>
<dbReference type="AlphaFoldDB" id="A0A0B5FTK7"/>
<keyword evidence="7 15" id="KW-0479">Metal-binding</keyword>
<comment type="cofactor">
    <cofactor evidence="1">
        <name>Ca(2+)</name>
        <dbReference type="ChEBI" id="CHEBI:29108"/>
    </cofactor>
</comment>
<dbReference type="Proteomes" id="UP000035036">
    <property type="component" value="Chromosome"/>
</dbReference>
<evidence type="ECO:0000256" key="8">
    <source>
        <dbReference type="ARBA" id="ARBA00022842"/>
    </source>
</evidence>
<sequence length="686" mass="74468">MKTDLDTLCINTLRMLAVDMIEKAGSGHPGLPLGAAPMAHVLWSRYLRFNSKNPDWCDRDRFVLSAGHGSALLYALLHLNGYDLSLEELKRFRQWGSAAPGHPERGVTPGVEVTTGPLGQGFANGVGLAMAERFLAARFNRCNQCVVDHWTYVLCSDGDLMEGLSYESASLAGHLKLGRLICLYDDNEISLAAGTRLTFSEDVQRRFEACGWQVLPVSDGNDLEEIDRAIQAARADMLRPSLIMVRTQIGYGSPGRQGTPDAHGAPLGAEETAATKDFFGWPREPAFYLPDEALAYREERIAAGAALEHLWNERMTAWNEACPEVREDWGRSMRSELPHDWDADIPVYGADAKPLATRSAGGEVMNAIARKVKNFIGGSADLDPSTKTALKKAGSFQGPGGDFDSTPGKEAGPCDYGASNIAFGVREHAMGAILNGLAAHGGIRPFGATFFVFSDYMRPAIRLAALSELEVTYVLTHDSVAVGEDGPTHQPVEHLASFRAMPNLVVLRPADANETAEAWRVAMTHRGGPVMLVMSRQNLPVIDRQQFAPARGLRHGAYILAEATDENPQLILIATGAEVHAALEARERLESQGIATRLVSMPSWELFEAQPEDYREQILPGAVEARLAVEAGCGQGWHRYVGAHGDVLCLDRFGASAPGGELLQRFGFSADEIERRSLALLDAGQG</sequence>
<feature type="binding site" evidence="14">
    <location>
        <position position="187"/>
    </location>
    <ligand>
        <name>thiamine diphosphate</name>
        <dbReference type="ChEBI" id="CHEBI:58937"/>
    </ligand>
</feature>
<evidence type="ECO:0000256" key="11">
    <source>
        <dbReference type="NCBIfam" id="TIGR00232"/>
    </source>
</evidence>
<feature type="active site" description="Proton donor" evidence="12">
    <location>
        <position position="427"/>
    </location>
</feature>
<evidence type="ECO:0000313" key="20">
    <source>
        <dbReference type="EMBL" id="AJF07500.1"/>
    </source>
</evidence>
<keyword evidence="6 17" id="KW-0808">Transferase</keyword>
<dbReference type="GO" id="GO:0004802">
    <property type="term" value="F:transketolase activity"/>
    <property type="evidence" value="ECO:0007669"/>
    <property type="project" value="UniProtKB-UniRule"/>
</dbReference>
<evidence type="ECO:0000256" key="17">
    <source>
        <dbReference type="RuleBase" id="RU004996"/>
    </source>
</evidence>
<accession>A0A0B5FTK7</accession>
<dbReference type="InterPro" id="IPR009014">
    <property type="entry name" value="Transketo_C/PFOR_II"/>
</dbReference>
<feature type="binding site" evidence="14">
    <location>
        <position position="158"/>
    </location>
    <ligand>
        <name>thiamine diphosphate</name>
        <dbReference type="ChEBI" id="CHEBI:58937"/>
    </ligand>
</feature>
<dbReference type="InterPro" id="IPR005475">
    <property type="entry name" value="Transketolase-like_Pyr-bd"/>
</dbReference>
<dbReference type="Pfam" id="PF22613">
    <property type="entry name" value="Transketolase_C_1"/>
    <property type="match status" value="1"/>
</dbReference>
<evidence type="ECO:0000256" key="12">
    <source>
        <dbReference type="PIRSR" id="PIRSR605478-1"/>
    </source>
</evidence>
<dbReference type="InterPro" id="IPR049557">
    <property type="entry name" value="Transketolase_CS"/>
</dbReference>
<dbReference type="InterPro" id="IPR055152">
    <property type="entry name" value="Transketolase-like_C_2"/>
</dbReference>
<feature type="binding site" evidence="13">
    <location>
        <position position="358"/>
    </location>
    <ligand>
        <name>substrate</name>
    </ligand>
</feature>
<evidence type="ECO:0000313" key="21">
    <source>
        <dbReference type="Proteomes" id="UP000035036"/>
    </source>
</evidence>
<dbReference type="InterPro" id="IPR020826">
    <property type="entry name" value="Transketolase_BS"/>
</dbReference>
<comment type="cofactor">
    <cofactor evidence="2">
        <name>Co(2+)</name>
        <dbReference type="ChEBI" id="CHEBI:48828"/>
    </cofactor>
</comment>
<comment type="similarity">
    <text evidence="3 17">Belongs to the transketolase family.</text>
</comment>
<dbReference type="Gene3D" id="3.40.50.970">
    <property type="match status" value="2"/>
</dbReference>
<comment type="cofactor">
    <cofactor evidence="14">
        <name>thiamine diphosphate</name>
        <dbReference type="ChEBI" id="CHEBI:58937"/>
    </cofactor>
    <text evidence="14">Binds 1 thiamine pyrophosphate per subunit. During the reaction, the substrate forms a covalent intermediate with the cofactor.</text>
</comment>
<dbReference type="HOGENOM" id="CLU_009227_0_0_7"/>
<feature type="binding site" evidence="14">
    <location>
        <position position="68"/>
    </location>
    <ligand>
        <name>thiamine diphosphate</name>
        <dbReference type="ChEBI" id="CHEBI:58937"/>
    </ligand>
</feature>
<dbReference type="GO" id="GO:0046872">
    <property type="term" value="F:metal ion binding"/>
    <property type="evidence" value="ECO:0007669"/>
    <property type="project" value="UniProtKB-KW"/>
</dbReference>
<comment type="subunit">
    <text evidence="4 17">Homodimer.</text>
</comment>
<dbReference type="PANTHER" id="PTHR43522">
    <property type="entry name" value="TRANSKETOLASE"/>
    <property type="match status" value="1"/>
</dbReference>
<feature type="site" description="Important for catalytic activity" evidence="16">
    <location>
        <position position="263"/>
    </location>
</feature>
<evidence type="ECO:0000256" key="6">
    <source>
        <dbReference type="ARBA" id="ARBA00022679"/>
    </source>
</evidence>
<proteinExistence type="inferred from homology"/>
<dbReference type="InterPro" id="IPR029061">
    <property type="entry name" value="THDP-binding"/>
</dbReference>
<feature type="binding site" evidence="13">
    <location>
        <position position="536"/>
    </location>
    <ligand>
        <name>substrate</name>
    </ligand>
</feature>
<dbReference type="SMART" id="SM00861">
    <property type="entry name" value="Transket_pyr"/>
    <property type="match status" value="1"/>
</dbReference>
<name>A0A0B5FTK7_9BACT</name>
<dbReference type="InterPro" id="IPR005478">
    <property type="entry name" value="Transketolase_bac-like"/>
</dbReference>
<dbReference type="EMBL" id="CP010311">
    <property type="protein sequence ID" value="AJF07500.1"/>
    <property type="molecule type" value="Genomic_DNA"/>
</dbReference>
<feature type="binding site" evidence="15">
    <location>
        <position position="187"/>
    </location>
    <ligand>
        <name>Mg(2+)</name>
        <dbReference type="ChEBI" id="CHEBI:18420"/>
    </ligand>
</feature>
<dbReference type="FunFam" id="3.40.50.920:FF:000003">
    <property type="entry name" value="Transketolase"/>
    <property type="match status" value="1"/>
</dbReference>
<feature type="region of interest" description="Disordered" evidence="18">
    <location>
        <begin position="390"/>
        <end position="409"/>
    </location>
</feature>
<evidence type="ECO:0000256" key="7">
    <source>
        <dbReference type="ARBA" id="ARBA00022723"/>
    </source>
</evidence>
<keyword evidence="8 15" id="KW-0460">Magnesium</keyword>
<dbReference type="FunFam" id="3.40.50.970:FF:000003">
    <property type="entry name" value="Transketolase"/>
    <property type="match status" value="1"/>
</dbReference>
<feature type="domain" description="Transketolase-like pyrimidine-binding" evidence="19">
    <location>
        <begin position="355"/>
        <end position="541"/>
    </location>
</feature>
<comment type="catalytic activity">
    <reaction evidence="10 17">
        <text>D-sedoheptulose 7-phosphate + D-glyceraldehyde 3-phosphate = aldehydo-D-ribose 5-phosphate + D-xylulose 5-phosphate</text>
        <dbReference type="Rhea" id="RHEA:10508"/>
        <dbReference type="ChEBI" id="CHEBI:57483"/>
        <dbReference type="ChEBI" id="CHEBI:57737"/>
        <dbReference type="ChEBI" id="CHEBI:58273"/>
        <dbReference type="ChEBI" id="CHEBI:59776"/>
        <dbReference type="EC" id="2.2.1.1"/>
    </reaction>
</comment>
<evidence type="ECO:0000256" key="9">
    <source>
        <dbReference type="ARBA" id="ARBA00023052"/>
    </source>
</evidence>
<dbReference type="PANTHER" id="PTHR43522:SF2">
    <property type="entry name" value="TRANSKETOLASE 1-RELATED"/>
    <property type="match status" value="1"/>
</dbReference>
<evidence type="ECO:0000256" key="16">
    <source>
        <dbReference type="PIRSR" id="PIRSR605478-5"/>
    </source>
</evidence>
<dbReference type="NCBIfam" id="TIGR00232">
    <property type="entry name" value="tktlase_bact"/>
    <property type="match status" value="1"/>
</dbReference>
<feature type="binding site" evidence="14">
    <location>
        <position position="453"/>
    </location>
    <ligand>
        <name>thiamine diphosphate</name>
        <dbReference type="ChEBI" id="CHEBI:58937"/>
    </ligand>
</feature>
<dbReference type="RefSeq" id="WP_040201411.1">
    <property type="nucleotide sequence ID" value="NZ_CP010311.1"/>
</dbReference>
<evidence type="ECO:0000259" key="19">
    <source>
        <dbReference type="SMART" id="SM00861"/>
    </source>
</evidence>
<evidence type="ECO:0000256" key="13">
    <source>
        <dbReference type="PIRSR" id="PIRSR605478-2"/>
    </source>
</evidence>
<evidence type="ECO:0000256" key="3">
    <source>
        <dbReference type="ARBA" id="ARBA00007131"/>
    </source>
</evidence>
<dbReference type="EC" id="2.2.1.1" evidence="5 11"/>
<reference evidence="20 21" key="1">
    <citation type="journal article" date="2015" name="Genome Announc.">
        <title>Genomes of Geoalkalibacter ferrihydriticus Z-0531T and Geoalkalibacter subterraneus Red1T, Two Haloalkaliphilic Metal-Reducing Deltaproteobacteria.</title>
        <authorList>
            <person name="Badalamenti J.P."/>
            <person name="Krajmalnik-Brown R."/>
            <person name="Torres C.I."/>
            <person name="Bond D.R."/>
        </authorList>
    </citation>
    <scope>NUCLEOTIDE SEQUENCE [LARGE SCALE GENOMIC DNA]</scope>
    <source>
        <strain evidence="20 21">Red1</strain>
    </source>
</reference>
<dbReference type="GO" id="GO:0009052">
    <property type="term" value="P:pentose-phosphate shunt, non-oxidative branch"/>
    <property type="evidence" value="ECO:0007669"/>
    <property type="project" value="UniProtKB-ARBA"/>
</dbReference>
<dbReference type="InterPro" id="IPR005474">
    <property type="entry name" value="Transketolase_N"/>
</dbReference>